<name>A0A3S4IGZ3_SALET</name>
<dbReference type="EMBL" id="LR134190">
    <property type="protein sequence ID" value="VEB54362.1"/>
    <property type="molecule type" value="Genomic_DNA"/>
</dbReference>
<organism evidence="1 2">
    <name type="scientific">Salmonella enterica I</name>
    <dbReference type="NCBI Taxonomy" id="59201"/>
    <lineage>
        <taxon>Bacteria</taxon>
        <taxon>Pseudomonadati</taxon>
        <taxon>Pseudomonadota</taxon>
        <taxon>Gammaproteobacteria</taxon>
        <taxon>Enterobacterales</taxon>
        <taxon>Enterobacteriaceae</taxon>
        <taxon>Salmonella</taxon>
    </lineage>
</organism>
<evidence type="ECO:0000313" key="2">
    <source>
        <dbReference type="Proteomes" id="UP000269208"/>
    </source>
</evidence>
<protein>
    <submittedName>
        <fullName evidence="1">Uncharacterized protein</fullName>
    </submittedName>
</protein>
<sequence>MPAASFCIYRDNRLAGRARAPQIGVIRVDHLLIVHRGVDRRDGTRLDAVSIIQQFNDGNYAIRGTGRV</sequence>
<proteinExistence type="predicted"/>
<evidence type="ECO:0000313" key="1">
    <source>
        <dbReference type="EMBL" id="VEB54362.1"/>
    </source>
</evidence>
<dbReference type="Proteomes" id="UP000269208">
    <property type="component" value="Chromosome"/>
</dbReference>
<reference evidence="1 2" key="1">
    <citation type="submission" date="2018-12" db="EMBL/GenBank/DDBJ databases">
        <authorList>
            <consortium name="Pathogen Informatics"/>
        </authorList>
    </citation>
    <scope>NUCLEOTIDE SEQUENCE [LARGE SCALE GENOMIC DNA]</scope>
    <source>
        <strain evidence="1 2">NCTC6754</strain>
    </source>
</reference>
<dbReference type="AlphaFoldDB" id="A0A3S4IGZ3"/>
<accession>A0A3S4IGZ3</accession>
<gene>
    <name evidence="1" type="ORF">NCTC6754_03252</name>
</gene>